<feature type="domain" description="tRNA nucleotidyltransferase/poly(A) polymerase RNA and SrmB- binding" evidence="11">
    <location>
        <begin position="174"/>
        <end position="233"/>
    </location>
</feature>
<dbReference type="Pfam" id="PF12627">
    <property type="entry name" value="PolyA_pol_RNAbd"/>
    <property type="match status" value="1"/>
</dbReference>
<keyword evidence="4" id="KW-0548">Nucleotidyltransferase</keyword>
<dbReference type="EMBL" id="BAAACG010000001">
    <property type="protein sequence ID" value="GAA0732135.1"/>
    <property type="molecule type" value="Genomic_DNA"/>
</dbReference>
<keyword evidence="7" id="KW-0460">Magnesium</keyword>
<keyword evidence="3" id="KW-0819">tRNA processing</keyword>
<comment type="similarity">
    <text evidence="9">Belongs to the tRNA nucleotidyltransferase/poly(A) polymerase family.</text>
</comment>
<dbReference type="InterPro" id="IPR050264">
    <property type="entry name" value="Bact_CCA-adding_enz_type3_sf"/>
</dbReference>
<evidence type="ECO:0000256" key="4">
    <source>
        <dbReference type="ARBA" id="ARBA00022695"/>
    </source>
</evidence>
<evidence type="ECO:0000256" key="3">
    <source>
        <dbReference type="ARBA" id="ARBA00022694"/>
    </source>
</evidence>
<evidence type="ECO:0000256" key="7">
    <source>
        <dbReference type="ARBA" id="ARBA00022842"/>
    </source>
</evidence>
<comment type="caution">
    <text evidence="13">The sequence shown here is derived from an EMBL/GenBank/DDBJ whole genome shotgun (WGS) entry which is preliminary data.</text>
</comment>
<protein>
    <submittedName>
        <fullName evidence="13">CCA tRNA nucleotidyltransferase</fullName>
    </submittedName>
</protein>
<organism evidence="13 14">
    <name type="scientific">Clostridium oceanicum</name>
    <dbReference type="NCBI Taxonomy" id="1543"/>
    <lineage>
        <taxon>Bacteria</taxon>
        <taxon>Bacillati</taxon>
        <taxon>Bacillota</taxon>
        <taxon>Clostridia</taxon>
        <taxon>Eubacteriales</taxon>
        <taxon>Clostridiaceae</taxon>
        <taxon>Clostridium</taxon>
    </lineage>
</organism>
<dbReference type="PANTHER" id="PTHR46173">
    <property type="entry name" value="CCA TRNA NUCLEOTIDYLTRANSFERASE 1, MITOCHONDRIAL"/>
    <property type="match status" value="1"/>
</dbReference>
<feature type="domain" description="CCA-adding enzyme C-terminal" evidence="12">
    <location>
        <begin position="295"/>
        <end position="437"/>
    </location>
</feature>
<keyword evidence="8 9" id="KW-0694">RNA-binding</keyword>
<dbReference type="InterPro" id="IPR032810">
    <property type="entry name" value="CCA-adding_enz_C"/>
</dbReference>
<name>A0ABN1J8V1_9CLOT</name>
<comment type="cofactor">
    <cofactor evidence="1">
        <name>Mg(2+)</name>
        <dbReference type="ChEBI" id="CHEBI:18420"/>
    </cofactor>
</comment>
<evidence type="ECO:0000256" key="2">
    <source>
        <dbReference type="ARBA" id="ARBA00022679"/>
    </source>
</evidence>
<dbReference type="InterPro" id="IPR043519">
    <property type="entry name" value="NT_sf"/>
</dbReference>
<keyword evidence="5" id="KW-0479">Metal-binding</keyword>
<dbReference type="Proteomes" id="UP001501510">
    <property type="component" value="Unassembled WGS sequence"/>
</dbReference>
<dbReference type="InterPro" id="IPR002646">
    <property type="entry name" value="PolA_pol_head_dom"/>
</dbReference>
<dbReference type="SUPFAM" id="SSF81891">
    <property type="entry name" value="Poly A polymerase C-terminal region-like"/>
    <property type="match status" value="1"/>
</dbReference>
<feature type="domain" description="Poly A polymerase head" evidence="10">
    <location>
        <begin position="23"/>
        <end position="146"/>
    </location>
</feature>
<dbReference type="Pfam" id="PF13735">
    <property type="entry name" value="tRNA_NucTran2_2"/>
    <property type="match status" value="1"/>
</dbReference>
<evidence type="ECO:0000259" key="12">
    <source>
        <dbReference type="Pfam" id="PF13735"/>
    </source>
</evidence>
<evidence type="ECO:0000313" key="13">
    <source>
        <dbReference type="EMBL" id="GAA0732135.1"/>
    </source>
</evidence>
<dbReference type="Pfam" id="PF01743">
    <property type="entry name" value="PolyA_pol"/>
    <property type="match status" value="1"/>
</dbReference>
<evidence type="ECO:0000256" key="6">
    <source>
        <dbReference type="ARBA" id="ARBA00022741"/>
    </source>
</evidence>
<accession>A0ABN1J8V1</accession>
<evidence type="ECO:0000259" key="10">
    <source>
        <dbReference type="Pfam" id="PF01743"/>
    </source>
</evidence>
<proteinExistence type="inferred from homology"/>
<keyword evidence="6" id="KW-0547">Nucleotide-binding</keyword>
<dbReference type="Gene3D" id="3.30.460.10">
    <property type="entry name" value="Beta Polymerase, domain 2"/>
    <property type="match status" value="1"/>
</dbReference>
<gene>
    <name evidence="13" type="ORF">GCM10008906_01410</name>
</gene>
<evidence type="ECO:0000259" key="11">
    <source>
        <dbReference type="Pfam" id="PF12627"/>
    </source>
</evidence>
<evidence type="ECO:0000313" key="14">
    <source>
        <dbReference type="Proteomes" id="UP001501510"/>
    </source>
</evidence>
<keyword evidence="2 9" id="KW-0808">Transferase</keyword>
<dbReference type="InterPro" id="IPR032828">
    <property type="entry name" value="PolyA_RNA-bd"/>
</dbReference>
<evidence type="ECO:0000256" key="5">
    <source>
        <dbReference type="ARBA" id="ARBA00022723"/>
    </source>
</evidence>
<sequence>MKIEIPKSVEFIINNIETEGYEAYIVGGCVRDSLIGRIPNDWDITTNAKPTEIKDIFSKLDIKVIETGIKHGTVTLIFEKIPYEITTYRIEGKYSDKRHPDMVEFTKNIKKDLNRRDFTINAMAYNYKNGLVDCYSGLCDLKNNIIKCVGDPSKRFREDALRMIRAIRFSAQLNFEIEIHTKEAIKDLSYNIKNVSMERIKEEFNKILLSDDVFKIHKLNKYGLMKYFLPEFDICENTKQNHPYHIFNVGSHILHAVSEISTELHLRLTMLLHDICKPNCKITDEKGIDHFYGHAEKSAEACKNILKRMKYDNQTIIKVYNLVKYHDYEVYSNRSIKRLLNKMGEENFRDLLKVKEADIKAQNPKYYNKNHNILLEIEKRLEHILENKECFSLKNLNISGKDLIELGFEQGKEMGYVLKKLLDIVIENPDLNVSEELKSMALKMIKDNKQI</sequence>
<reference evidence="13 14" key="1">
    <citation type="journal article" date="2019" name="Int. J. Syst. Evol. Microbiol.">
        <title>The Global Catalogue of Microorganisms (GCM) 10K type strain sequencing project: providing services to taxonomists for standard genome sequencing and annotation.</title>
        <authorList>
            <consortium name="The Broad Institute Genomics Platform"/>
            <consortium name="The Broad Institute Genome Sequencing Center for Infectious Disease"/>
            <person name="Wu L."/>
            <person name="Ma J."/>
        </authorList>
    </citation>
    <scope>NUCLEOTIDE SEQUENCE [LARGE SCALE GENOMIC DNA]</scope>
    <source>
        <strain evidence="13 14">JCM 1407</strain>
    </source>
</reference>
<dbReference type="RefSeq" id="WP_343757811.1">
    <property type="nucleotide sequence ID" value="NZ_BAAACG010000001.1"/>
</dbReference>
<evidence type="ECO:0000256" key="1">
    <source>
        <dbReference type="ARBA" id="ARBA00001946"/>
    </source>
</evidence>
<dbReference type="SUPFAM" id="SSF81301">
    <property type="entry name" value="Nucleotidyltransferase"/>
    <property type="match status" value="1"/>
</dbReference>
<dbReference type="CDD" id="cd05398">
    <property type="entry name" value="NT_ClassII-CCAase"/>
    <property type="match status" value="1"/>
</dbReference>
<dbReference type="PANTHER" id="PTHR46173:SF1">
    <property type="entry name" value="CCA TRNA NUCLEOTIDYLTRANSFERASE 1, MITOCHONDRIAL"/>
    <property type="match status" value="1"/>
</dbReference>
<evidence type="ECO:0000256" key="8">
    <source>
        <dbReference type="ARBA" id="ARBA00022884"/>
    </source>
</evidence>
<dbReference type="Gene3D" id="1.10.3090.10">
    <property type="entry name" value="cca-adding enzyme, domain 2"/>
    <property type="match status" value="1"/>
</dbReference>
<keyword evidence="14" id="KW-1185">Reference proteome</keyword>
<evidence type="ECO:0000256" key="9">
    <source>
        <dbReference type="RuleBase" id="RU003953"/>
    </source>
</evidence>
<dbReference type="Gene3D" id="1.10.246.80">
    <property type="match status" value="1"/>
</dbReference>